<dbReference type="Pfam" id="PF01915">
    <property type="entry name" value="Glyco_hydro_3_C"/>
    <property type="match status" value="1"/>
</dbReference>
<dbReference type="Pfam" id="PF00933">
    <property type="entry name" value="Glyco_hydro_3"/>
    <property type="match status" value="1"/>
</dbReference>
<evidence type="ECO:0000256" key="1">
    <source>
        <dbReference type="ARBA" id="ARBA00000448"/>
    </source>
</evidence>
<protein>
    <recommendedName>
        <fullName evidence="3">beta-glucosidase</fullName>
        <ecNumber evidence="3">3.2.1.21</ecNumber>
    </recommendedName>
</protein>
<dbReference type="EMBL" id="KN824277">
    <property type="protein sequence ID" value="KIM34255.1"/>
    <property type="molecule type" value="Genomic_DNA"/>
</dbReference>
<dbReference type="SUPFAM" id="SSF52279">
    <property type="entry name" value="Beta-D-glucan exohydrolase, C-terminal domain"/>
    <property type="match status" value="1"/>
</dbReference>
<dbReference type="InterPro" id="IPR036962">
    <property type="entry name" value="Glyco_hydro_3_N_sf"/>
</dbReference>
<dbReference type="SMART" id="SM01217">
    <property type="entry name" value="Fn3_like"/>
    <property type="match status" value="1"/>
</dbReference>
<dbReference type="PANTHER" id="PTHR42715">
    <property type="entry name" value="BETA-GLUCOSIDASE"/>
    <property type="match status" value="1"/>
</dbReference>
<evidence type="ECO:0000256" key="5">
    <source>
        <dbReference type="ARBA" id="ARBA00023295"/>
    </source>
</evidence>
<dbReference type="InterPro" id="IPR017853">
    <property type="entry name" value="GH"/>
</dbReference>
<dbReference type="STRING" id="933852.A0A0C3BBQ7"/>
<dbReference type="GO" id="GO:0008422">
    <property type="term" value="F:beta-glucosidase activity"/>
    <property type="evidence" value="ECO:0007669"/>
    <property type="project" value="UniProtKB-EC"/>
</dbReference>
<dbReference type="PROSITE" id="PS51820">
    <property type="entry name" value="PA14"/>
    <property type="match status" value="1"/>
</dbReference>
<dbReference type="GO" id="GO:0009251">
    <property type="term" value="P:glucan catabolic process"/>
    <property type="evidence" value="ECO:0007669"/>
    <property type="project" value="TreeGrafter"/>
</dbReference>
<evidence type="ECO:0000259" key="6">
    <source>
        <dbReference type="PROSITE" id="PS51820"/>
    </source>
</evidence>
<accession>A0A0C3BBQ7</accession>
<dbReference type="SMART" id="SM00758">
    <property type="entry name" value="PA14"/>
    <property type="match status" value="1"/>
</dbReference>
<dbReference type="Gene3D" id="3.20.20.300">
    <property type="entry name" value="Glycoside hydrolase, family 3, N-terminal domain"/>
    <property type="match status" value="1"/>
</dbReference>
<dbReference type="Pfam" id="PF14310">
    <property type="entry name" value="Fn3-like"/>
    <property type="match status" value="1"/>
</dbReference>
<feature type="domain" description="PA14" evidence="6">
    <location>
        <begin position="410"/>
        <end position="572"/>
    </location>
</feature>
<comment type="similarity">
    <text evidence="2">Belongs to the glycosyl hydrolase 3 family.</text>
</comment>
<reference evidence="8" key="2">
    <citation type="submission" date="2015-01" db="EMBL/GenBank/DDBJ databases">
        <title>Evolutionary Origins and Diversification of the Mycorrhizal Mutualists.</title>
        <authorList>
            <consortium name="DOE Joint Genome Institute"/>
            <consortium name="Mycorrhizal Genomics Consortium"/>
            <person name="Kohler A."/>
            <person name="Kuo A."/>
            <person name="Nagy L.G."/>
            <person name="Floudas D."/>
            <person name="Copeland A."/>
            <person name="Barry K.W."/>
            <person name="Cichocki N."/>
            <person name="Veneault-Fourrey C."/>
            <person name="LaButti K."/>
            <person name="Lindquist E.A."/>
            <person name="Lipzen A."/>
            <person name="Lundell T."/>
            <person name="Morin E."/>
            <person name="Murat C."/>
            <person name="Riley R."/>
            <person name="Ohm R."/>
            <person name="Sun H."/>
            <person name="Tunlid A."/>
            <person name="Henrissat B."/>
            <person name="Grigoriev I.V."/>
            <person name="Hibbett D.S."/>
            <person name="Martin F."/>
        </authorList>
    </citation>
    <scope>NUCLEOTIDE SEQUENCE [LARGE SCALE GENOMIC DNA]</scope>
    <source>
        <strain evidence="8">MAFF 305830</strain>
    </source>
</reference>
<dbReference type="PRINTS" id="PR00133">
    <property type="entry name" value="GLHYDRLASE3"/>
</dbReference>
<dbReference type="SUPFAM" id="SSF51445">
    <property type="entry name" value="(Trans)glycosidases"/>
    <property type="match status" value="1"/>
</dbReference>
<dbReference type="FunFam" id="2.60.40.10:FF:000495">
    <property type="entry name" value="Periplasmic beta-glucosidase"/>
    <property type="match status" value="1"/>
</dbReference>
<dbReference type="AlphaFoldDB" id="A0A0C3BBQ7"/>
<dbReference type="InterPro" id="IPR037524">
    <property type="entry name" value="PA14/GLEYA"/>
</dbReference>
<evidence type="ECO:0000313" key="8">
    <source>
        <dbReference type="Proteomes" id="UP000054097"/>
    </source>
</evidence>
<dbReference type="EC" id="3.2.1.21" evidence="3"/>
<dbReference type="InterPro" id="IPR026891">
    <property type="entry name" value="Fn3-like"/>
</dbReference>
<keyword evidence="4 7" id="KW-0378">Hydrolase</keyword>
<gene>
    <name evidence="7" type="ORF">M408DRAFT_60032</name>
</gene>
<evidence type="ECO:0000256" key="2">
    <source>
        <dbReference type="ARBA" id="ARBA00005336"/>
    </source>
</evidence>
<proteinExistence type="inferred from homology"/>
<dbReference type="Proteomes" id="UP000054097">
    <property type="component" value="Unassembled WGS sequence"/>
</dbReference>
<dbReference type="OrthoDB" id="47059at2759"/>
<dbReference type="InterPro" id="IPR013783">
    <property type="entry name" value="Ig-like_fold"/>
</dbReference>
<dbReference type="InterPro" id="IPR050288">
    <property type="entry name" value="Cellulose_deg_GH3"/>
</dbReference>
<dbReference type="InterPro" id="IPR002772">
    <property type="entry name" value="Glyco_hydro_3_C"/>
</dbReference>
<sequence>MSRPSDFAHANIDEVVEALTLPEAIDLVAGVGFWHTASVPRLKVPAIKVSDGPNGVRGNRFHDATPAKAIPCATALGSTFDPELINTVAAKLLASEAKLRAASVLLAPTVNIQRSPLGGRSFESFSEDPHLSGTIAAAYVNGLQKEGIAACIKHFVANDQEDDRNGCSSEVSPRALREIYLMPFMLAQKYAKPWAYMTAYNKVNGLHVSENPFLLTEVLRNQWKSDALIMSDWFGTVSISDSLNAGLDLEMPGVNKFRSQYHTSWSVFVRKTTAETVKKRARKTLELVQKCAKGAPEILDGDGEERSNENEEDTRLMESLAAQTIVLLKNNENILPLQANALKKVAIIGGNAKANVLSGGGSASLKPSFLVNPFNGIKAALGSGVEILYTEGAQTFKTLPGFEREVTTADGRMGFDAKWYSTDDCGEPLADPVATTLIESSTVFIANTAPESLTPKWILKMSGTLKPREKDGRYNFGCFSGGRTKLYIDDNLVVDNWTTQKWNNSFFGNGTEEERGEYTLKAGVSHKISMVFSNVRGPQKGEDLADVISGLPALQYGAAPILDPDAEIEKAVALAKEAEVAVLVVGLNADWETEGYDRTDLKLPGRTDELIKRVAQVNPKTVVITQSGSAIEMPWVDDVAAILHSWYLGNVTGTAIADVLFGKINPCAKLPLTFPKRLEDTPSYGHFGSQNGRVWYAEDLFVGYKHYVKTSKPTLFSFGHGLSYSSFKFSDLKVSAPTGDELEFCATVKVTNTGAVAGSEIVQIYVTPCSTTQLTHPVRSLRGFGKARDLKPGDSVDVEVKLNKYALSYWCTVESRWKIEKGTYSVIVGSSAESVDLQEEITVPKETYWDGL</sequence>
<dbReference type="Gene3D" id="2.60.40.10">
    <property type="entry name" value="Immunoglobulins"/>
    <property type="match status" value="1"/>
</dbReference>
<dbReference type="Pfam" id="PF07691">
    <property type="entry name" value="PA14"/>
    <property type="match status" value="1"/>
</dbReference>
<keyword evidence="5" id="KW-0326">Glycosidase</keyword>
<name>A0A0C3BBQ7_SERVB</name>
<dbReference type="InterPro" id="IPR036881">
    <property type="entry name" value="Glyco_hydro_3_C_sf"/>
</dbReference>
<dbReference type="Gene3D" id="2.60.120.260">
    <property type="entry name" value="Galactose-binding domain-like"/>
    <property type="match status" value="1"/>
</dbReference>
<dbReference type="InterPro" id="IPR011658">
    <property type="entry name" value="PA14_dom"/>
</dbReference>
<dbReference type="HOGENOM" id="CLU_004542_4_0_1"/>
<organism evidence="7 8">
    <name type="scientific">Serendipita vermifera MAFF 305830</name>
    <dbReference type="NCBI Taxonomy" id="933852"/>
    <lineage>
        <taxon>Eukaryota</taxon>
        <taxon>Fungi</taxon>
        <taxon>Dikarya</taxon>
        <taxon>Basidiomycota</taxon>
        <taxon>Agaricomycotina</taxon>
        <taxon>Agaricomycetes</taxon>
        <taxon>Sebacinales</taxon>
        <taxon>Serendipitaceae</taxon>
        <taxon>Serendipita</taxon>
    </lineage>
</organism>
<reference evidence="7 8" key="1">
    <citation type="submission" date="2014-04" db="EMBL/GenBank/DDBJ databases">
        <authorList>
            <consortium name="DOE Joint Genome Institute"/>
            <person name="Kuo A."/>
            <person name="Zuccaro A."/>
            <person name="Kohler A."/>
            <person name="Nagy L.G."/>
            <person name="Floudas D."/>
            <person name="Copeland A."/>
            <person name="Barry K.W."/>
            <person name="Cichocki N."/>
            <person name="Veneault-Fourrey C."/>
            <person name="LaButti K."/>
            <person name="Lindquist E.A."/>
            <person name="Lipzen A."/>
            <person name="Lundell T."/>
            <person name="Morin E."/>
            <person name="Murat C."/>
            <person name="Sun H."/>
            <person name="Tunlid A."/>
            <person name="Henrissat B."/>
            <person name="Grigoriev I.V."/>
            <person name="Hibbett D.S."/>
            <person name="Martin F."/>
            <person name="Nordberg H.P."/>
            <person name="Cantor M.N."/>
            <person name="Hua S.X."/>
        </authorList>
    </citation>
    <scope>NUCLEOTIDE SEQUENCE [LARGE SCALE GENOMIC DNA]</scope>
    <source>
        <strain evidence="7 8">MAFF 305830</strain>
    </source>
</reference>
<evidence type="ECO:0000313" key="7">
    <source>
        <dbReference type="EMBL" id="KIM34255.1"/>
    </source>
</evidence>
<dbReference type="InterPro" id="IPR001764">
    <property type="entry name" value="Glyco_hydro_3_N"/>
</dbReference>
<keyword evidence="8" id="KW-1185">Reference proteome</keyword>
<evidence type="ECO:0000256" key="3">
    <source>
        <dbReference type="ARBA" id="ARBA00012744"/>
    </source>
</evidence>
<dbReference type="PANTHER" id="PTHR42715:SF27">
    <property type="entry name" value="BETA-GLUCOSIDASE-RELATED"/>
    <property type="match status" value="1"/>
</dbReference>
<evidence type="ECO:0000256" key="4">
    <source>
        <dbReference type="ARBA" id="ARBA00022801"/>
    </source>
</evidence>
<comment type="catalytic activity">
    <reaction evidence="1">
        <text>Hydrolysis of terminal, non-reducing beta-D-glucosyl residues with release of beta-D-glucose.</text>
        <dbReference type="EC" id="3.2.1.21"/>
    </reaction>
</comment>
<dbReference type="Gene3D" id="3.40.50.1700">
    <property type="entry name" value="Glycoside hydrolase family 3 C-terminal domain"/>
    <property type="match status" value="1"/>
</dbReference>